<sequence>MTTPPLGPFDRLPADLILEILGLLDDLSSVTRFLTASRRVRAARMDWPSPTIVRDLFMLNPILREGKFQTICRDVSLLHHLSLQCADYDDYRRRQADSERDTLRSRTDSAPRLPLPSKMRRNFVATVNASDAGSIQAAVHAQKADGVVPWWASSSLGASLLLRSEHLGERIGMSLNRLKGLYNPKEALMIRRVLLSYKSGTNTQL</sequence>
<proteinExistence type="predicted"/>
<dbReference type="Proteomes" id="UP001610432">
    <property type="component" value="Unassembled WGS sequence"/>
</dbReference>
<evidence type="ECO:0000313" key="2">
    <source>
        <dbReference type="Proteomes" id="UP001610432"/>
    </source>
</evidence>
<dbReference type="EMBL" id="JBFXLQ010000054">
    <property type="protein sequence ID" value="KAL2863229.1"/>
    <property type="molecule type" value="Genomic_DNA"/>
</dbReference>
<protein>
    <recommendedName>
        <fullName evidence="3">F-box domain-containing protein</fullName>
    </recommendedName>
</protein>
<keyword evidence="2" id="KW-1185">Reference proteome</keyword>
<gene>
    <name evidence="1" type="ORF">BJX67DRAFT_264366</name>
</gene>
<comment type="caution">
    <text evidence="1">The sequence shown here is derived from an EMBL/GenBank/DDBJ whole genome shotgun (WGS) entry which is preliminary data.</text>
</comment>
<reference evidence="1 2" key="1">
    <citation type="submission" date="2024-07" db="EMBL/GenBank/DDBJ databases">
        <title>Section-level genome sequencing and comparative genomics of Aspergillus sections Usti and Cavernicolus.</title>
        <authorList>
            <consortium name="Lawrence Berkeley National Laboratory"/>
            <person name="Nybo J.L."/>
            <person name="Vesth T.C."/>
            <person name="Theobald S."/>
            <person name="Frisvad J.C."/>
            <person name="Larsen T.O."/>
            <person name="Kjaerboelling I."/>
            <person name="Rothschild-Mancinelli K."/>
            <person name="Lyhne E.K."/>
            <person name="Kogle M.E."/>
            <person name="Barry K."/>
            <person name="Clum A."/>
            <person name="Na H."/>
            <person name="Ledsgaard L."/>
            <person name="Lin J."/>
            <person name="Lipzen A."/>
            <person name="Kuo A."/>
            <person name="Riley R."/>
            <person name="Mondo S."/>
            <person name="Labutti K."/>
            <person name="Haridas S."/>
            <person name="Pangalinan J."/>
            <person name="Salamov A.A."/>
            <person name="Simmons B.A."/>
            <person name="Magnuson J.K."/>
            <person name="Chen J."/>
            <person name="Drula E."/>
            <person name="Henrissat B."/>
            <person name="Wiebenga A."/>
            <person name="Lubbers R.J."/>
            <person name="Gomes A.C."/>
            <person name="Macurrencykelacurrency M.R."/>
            <person name="Stajich J."/>
            <person name="Grigoriev I.V."/>
            <person name="Mortensen U.H."/>
            <person name="De Vries R.P."/>
            <person name="Baker S.E."/>
            <person name="Andersen M.R."/>
        </authorList>
    </citation>
    <scope>NUCLEOTIDE SEQUENCE [LARGE SCALE GENOMIC DNA]</scope>
    <source>
        <strain evidence="1 2">CBS 449.75</strain>
    </source>
</reference>
<accession>A0ABR4LFA3</accession>
<evidence type="ECO:0000313" key="1">
    <source>
        <dbReference type="EMBL" id="KAL2863229.1"/>
    </source>
</evidence>
<evidence type="ECO:0008006" key="3">
    <source>
        <dbReference type="Google" id="ProtNLM"/>
    </source>
</evidence>
<dbReference type="GeneID" id="98141477"/>
<organism evidence="1 2">
    <name type="scientific">Aspergillus lucknowensis</name>
    <dbReference type="NCBI Taxonomy" id="176173"/>
    <lineage>
        <taxon>Eukaryota</taxon>
        <taxon>Fungi</taxon>
        <taxon>Dikarya</taxon>
        <taxon>Ascomycota</taxon>
        <taxon>Pezizomycotina</taxon>
        <taxon>Eurotiomycetes</taxon>
        <taxon>Eurotiomycetidae</taxon>
        <taxon>Eurotiales</taxon>
        <taxon>Aspergillaceae</taxon>
        <taxon>Aspergillus</taxon>
        <taxon>Aspergillus subgen. Nidulantes</taxon>
    </lineage>
</organism>
<dbReference type="RefSeq" id="XP_070882208.1">
    <property type="nucleotide sequence ID" value="XM_071026405.1"/>
</dbReference>
<name>A0ABR4LFA3_9EURO</name>